<dbReference type="PANTHER" id="PTHR46268:SF6">
    <property type="entry name" value="UNIVERSAL STRESS PROTEIN UP12"/>
    <property type="match status" value="1"/>
</dbReference>
<dbReference type="AlphaFoldDB" id="A0A133U4H4"/>
<dbReference type="Gene3D" id="3.40.50.620">
    <property type="entry name" value="HUPs"/>
    <property type="match status" value="1"/>
</dbReference>
<organism evidence="3 4">
    <name type="scientific">candidate division MSBL1 archaeon SCGC-AAA259D14</name>
    <dbReference type="NCBI Taxonomy" id="1698261"/>
    <lineage>
        <taxon>Archaea</taxon>
        <taxon>Methanobacteriati</taxon>
        <taxon>Methanobacteriota</taxon>
        <taxon>candidate division MSBL1</taxon>
    </lineage>
</organism>
<dbReference type="InterPro" id="IPR006016">
    <property type="entry name" value="UspA"/>
</dbReference>
<reference evidence="3 4" key="1">
    <citation type="journal article" date="2016" name="Sci. Rep.">
        <title>Metabolic traits of an uncultured archaeal lineage -MSBL1- from brine pools of the Red Sea.</title>
        <authorList>
            <person name="Mwirichia R."/>
            <person name="Alam I."/>
            <person name="Rashid M."/>
            <person name="Vinu M."/>
            <person name="Ba-Alawi W."/>
            <person name="Anthony Kamau A."/>
            <person name="Kamanda Ngugi D."/>
            <person name="Goker M."/>
            <person name="Klenk H.P."/>
            <person name="Bajic V."/>
            <person name="Stingl U."/>
        </authorList>
    </citation>
    <scope>NUCLEOTIDE SEQUENCE [LARGE SCALE GENOMIC DNA]</scope>
    <source>
        <strain evidence="3">SCGC-AAA259D14</strain>
    </source>
</reference>
<protein>
    <recommendedName>
        <fullName evidence="2">UspA domain-containing protein</fullName>
    </recommendedName>
</protein>
<dbReference type="SUPFAM" id="SSF52402">
    <property type="entry name" value="Adenine nucleotide alpha hydrolases-like"/>
    <property type="match status" value="1"/>
</dbReference>
<dbReference type="EMBL" id="LHXL01000058">
    <property type="protein sequence ID" value="KXA89074.1"/>
    <property type="molecule type" value="Genomic_DNA"/>
</dbReference>
<name>A0A133U4H4_9EURY</name>
<comment type="similarity">
    <text evidence="1">Belongs to the universal stress protein A family.</text>
</comment>
<evidence type="ECO:0000256" key="1">
    <source>
        <dbReference type="ARBA" id="ARBA00008791"/>
    </source>
</evidence>
<sequence length="155" mass="17494">MSKEKVERVLIPYFGTDRPTRAQEEALRRLKKGGKLYFLHITDKAPAKSVRYKTGDLGEKSELIQNIQEAQKELQEKVAGDYAEKAKIDSAKKGVSTKPLYVVGKPAEEVLKAIEEYSIQLVVVERWRGKIAEVFLGDGVKYLKEKAPCKVLTID</sequence>
<evidence type="ECO:0000259" key="2">
    <source>
        <dbReference type="Pfam" id="PF00582"/>
    </source>
</evidence>
<keyword evidence="4" id="KW-1185">Reference proteome</keyword>
<evidence type="ECO:0000313" key="4">
    <source>
        <dbReference type="Proteomes" id="UP000070589"/>
    </source>
</evidence>
<dbReference type="InterPro" id="IPR014729">
    <property type="entry name" value="Rossmann-like_a/b/a_fold"/>
</dbReference>
<gene>
    <name evidence="3" type="ORF">AKJ62_03870</name>
</gene>
<dbReference type="Proteomes" id="UP000070589">
    <property type="component" value="Unassembled WGS sequence"/>
</dbReference>
<dbReference type="PANTHER" id="PTHR46268">
    <property type="entry name" value="STRESS RESPONSE PROTEIN NHAX"/>
    <property type="match status" value="1"/>
</dbReference>
<feature type="domain" description="UspA" evidence="2">
    <location>
        <begin position="7"/>
        <end position="154"/>
    </location>
</feature>
<dbReference type="CDD" id="cd00293">
    <property type="entry name" value="USP-like"/>
    <property type="match status" value="1"/>
</dbReference>
<dbReference type="Pfam" id="PF00582">
    <property type="entry name" value="Usp"/>
    <property type="match status" value="1"/>
</dbReference>
<evidence type="ECO:0000313" key="3">
    <source>
        <dbReference type="EMBL" id="KXA89074.1"/>
    </source>
</evidence>
<accession>A0A133U4H4</accession>
<comment type="caution">
    <text evidence="3">The sequence shown here is derived from an EMBL/GenBank/DDBJ whole genome shotgun (WGS) entry which is preliminary data.</text>
</comment>
<proteinExistence type="inferred from homology"/>